<protein>
    <submittedName>
        <fullName evidence="1">Uncharacterized protein</fullName>
    </submittedName>
</protein>
<name>W1YGH6_9ZZZZ</name>
<proteinExistence type="predicted"/>
<organism evidence="1">
    <name type="scientific">human gut metagenome</name>
    <dbReference type="NCBI Taxonomy" id="408170"/>
    <lineage>
        <taxon>unclassified sequences</taxon>
        <taxon>metagenomes</taxon>
        <taxon>organismal metagenomes</taxon>
    </lineage>
</organism>
<reference evidence="1" key="1">
    <citation type="submission" date="2013-12" db="EMBL/GenBank/DDBJ databases">
        <title>A Varibaculum cambriense genome reconstructed from a premature infant gut community with otherwise low bacterial novelty that shifts toward anaerobic metabolism during the third week of life.</title>
        <authorList>
            <person name="Brown C.T."/>
            <person name="Sharon I."/>
            <person name="Thomas B.C."/>
            <person name="Castelle C.J."/>
            <person name="Morowitz M.J."/>
            <person name="Banfield J.F."/>
        </authorList>
    </citation>
    <scope>NUCLEOTIDE SEQUENCE</scope>
</reference>
<gene>
    <name evidence="1" type="ORF">Q604_UNBC04422G0001</name>
</gene>
<feature type="non-terminal residue" evidence="1">
    <location>
        <position position="109"/>
    </location>
</feature>
<dbReference type="EMBL" id="AZMM01004422">
    <property type="protein sequence ID" value="ETJ41653.1"/>
    <property type="molecule type" value="Genomic_DNA"/>
</dbReference>
<feature type="non-terminal residue" evidence="1">
    <location>
        <position position="1"/>
    </location>
</feature>
<accession>W1YGH6</accession>
<dbReference type="AlphaFoldDB" id="W1YGH6"/>
<evidence type="ECO:0000313" key="1">
    <source>
        <dbReference type="EMBL" id="ETJ41653.1"/>
    </source>
</evidence>
<sequence length="109" mass="11838">AEMVQSRSGTDLAAVSAKFGVRNPQEELSITEALKDRYNTISNGSLLSGSLSFPRRTISAYFNSAVTPVFTVFKKNVEDALSVRNIKAPLHILKADGGSLPMEHMVSRP</sequence>
<comment type="caution">
    <text evidence="1">The sequence shown here is derived from an EMBL/GenBank/DDBJ whole genome shotgun (WGS) entry which is preliminary data.</text>
</comment>